<dbReference type="RefSeq" id="WP_093413720.1">
    <property type="nucleotide sequence ID" value="NZ_FOZX01000001.1"/>
</dbReference>
<feature type="region of interest" description="Disordered" evidence="1">
    <location>
        <begin position="347"/>
        <end position="367"/>
    </location>
</feature>
<feature type="transmembrane region" description="Helical" evidence="2">
    <location>
        <begin position="140"/>
        <end position="163"/>
    </location>
</feature>
<dbReference type="STRING" id="95161.SAMN05660874_00793"/>
<reference evidence="5" key="1">
    <citation type="submission" date="2016-10" db="EMBL/GenBank/DDBJ databases">
        <authorList>
            <person name="Varghese N."/>
            <person name="Submissions S."/>
        </authorList>
    </citation>
    <scope>NUCLEOTIDE SEQUENCE [LARGE SCALE GENOMIC DNA]</scope>
    <source>
        <strain evidence="5">DSM 44771</strain>
    </source>
</reference>
<protein>
    <recommendedName>
        <fullName evidence="3">DUF6545 domain-containing protein</fullName>
    </recommendedName>
</protein>
<proteinExistence type="predicted"/>
<keyword evidence="2" id="KW-1133">Transmembrane helix</keyword>
<evidence type="ECO:0000256" key="1">
    <source>
        <dbReference type="SAM" id="MobiDB-lite"/>
    </source>
</evidence>
<dbReference type="InterPro" id="IPR046675">
    <property type="entry name" value="DUF6545"/>
</dbReference>
<sequence length="403" mass="42908">MSSVVLQVVGLVAVLTAVGKAVQGYRRRSLTPSLLYLCGAIGGVGLSAALVAPASLRWMSAWEPVPNLGRLVANVLAMCAAVCVHGLLAHLLHEPARARRVMRLQVPIMVVASAAMAVLLITAGLPFHPAFLAEYAHHPAVAAYIVVFALYICWSTSVFGWFLHRYSAQSPRRWLRAGLRTIQAGCVASAGWAAAKVTAALWVVSGHDPAAVAPVAGVASACAAGCVALVAVGATVPVLGPRVEAGASWVRAVVQARRLRRFWRRLADELPQITLPSAMYAQADARFALYRRVVEIRDAQLVLRSYVPPEARDRARSAAERAGLGARRAHQVVEAACLAAALDAHAEGRRHQQDSEESTAPYRGVDSDPHAEARWLIEVGRLVERSPIVAEVRSQAVAPGSSA</sequence>
<organism evidence="4 5">
    <name type="scientific">Saccharopolyspora flava</name>
    <dbReference type="NCBI Taxonomy" id="95161"/>
    <lineage>
        <taxon>Bacteria</taxon>
        <taxon>Bacillati</taxon>
        <taxon>Actinomycetota</taxon>
        <taxon>Actinomycetes</taxon>
        <taxon>Pseudonocardiales</taxon>
        <taxon>Pseudonocardiaceae</taxon>
        <taxon>Saccharopolyspora</taxon>
    </lineage>
</organism>
<keyword evidence="5" id="KW-1185">Reference proteome</keyword>
<feature type="transmembrane region" description="Helical" evidence="2">
    <location>
        <begin position="34"/>
        <end position="59"/>
    </location>
</feature>
<feature type="transmembrane region" description="Helical" evidence="2">
    <location>
        <begin position="6"/>
        <end position="22"/>
    </location>
</feature>
<dbReference type="OrthoDB" id="3685619at2"/>
<evidence type="ECO:0000256" key="2">
    <source>
        <dbReference type="SAM" id="Phobius"/>
    </source>
</evidence>
<dbReference type="AlphaFoldDB" id="A0A1I6PHL4"/>
<name>A0A1I6PHL4_9PSEU</name>
<evidence type="ECO:0000259" key="3">
    <source>
        <dbReference type="Pfam" id="PF20182"/>
    </source>
</evidence>
<evidence type="ECO:0000313" key="5">
    <source>
        <dbReference type="Proteomes" id="UP000198852"/>
    </source>
</evidence>
<feature type="transmembrane region" description="Helical" evidence="2">
    <location>
        <begin position="210"/>
        <end position="232"/>
    </location>
</feature>
<dbReference type="NCBIfam" id="NF042915">
    <property type="entry name" value="MAB_1171c_fam"/>
    <property type="match status" value="1"/>
</dbReference>
<feature type="transmembrane region" description="Helical" evidence="2">
    <location>
        <begin position="71"/>
        <end position="92"/>
    </location>
</feature>
<keyword evidence="2" id="KW-0812">Transmembrane</keyword>
<dbReference type="Pfam" id="PF20182">
    <property type="entry name" value="DUF6545"/>
    <property type="match status" value="1"/>
</dbReference>
<feature type="domain" description="DUF6545" evidence="3">
    <location>
        <begin position="249"/>
        <end position="381"/>
    </location>
</feature>
<dbReference type="EMBL" id="FOZX01000001">
    <property type="protein sequence ID" value="SFS39676.1"/>
    <property type="molecule type" value="Genomic_DNA"/>
</dbReference>
<accession>A0A1I6PHL4</accession>
<dbReference type="Proteomes" id="UP000198852">
    <property type="component" value="Unassembled WGS sequence"/>
</dbReference>
<evidence type="ECO:0000313" key="4">
    <source>
        <dbReference type="EMBL" id="SFS39676.1"/>
    </source>
</evidence>
<gene>
    <name evidence="4" type="ORF">SAMN05660874_00793</name>
</gene>
<feature type="transmembrane region" description="Helical" evidence="2">
    <location>
        <begin position="104"/>
        <end position="128"/>
    </location>
</feature>
<keyword evidence="2" id="KW-0472">Membrane</keyword>
<dbReference type="InterPro" id="IPR050039">
    <property type="entry name" value="MAB_1171c-like"/>
</dbReference>
<feature type="transmembrane region" description="Helical" evidence="2">
    <location>
        <begin position="184"/>
        <end position="204"/>
    </location>
</feature>